<proteinExistence type="predicted"/>
<dbReference type="KEGG" id="mthe:MSTHC_1210"/>
<dbReference type="Gene3D" id="2.60.270.50">
    <property type="match status" value="1"/>
</dbReference>
<dbReference type="PATRIC" id="fig|1434121.4.peg.1493"/>
<dbReference type="GeneID" id="41602537"/>
<dbReference type="Proteomes" id="UP000056925">
    <property type="component" value="Chromosome"/>
</dbReference>
<dbReference type="EMBL" id="CP009502">
    <property type="protein sequence ID" value="AKB15528.1"/>
    <property type="molecule type" value="Genomic_DNA"/>
</dbReference>
<reference evidence="1 2" key="1">
    <citation type="submission" date="2014-07" db="EMBL/GenBank/DDBJ databases">
        <title>Methanogenic archaea and the global carbon cycle.</title>
        <authorList>
            <person name="Henriksen J.R."/>
            <person name="Luke J."/>
            <person name="Reinhart S."/>
            <person name="Benedict M.N."/>
            <person name="Youngblut N.D."/>
            <person name="Metcalf M.E."/>
            <person name="Whitaker R.J."/>
            <person name="Metcalf W.W."/>
        </authorList>
    </citation>
    <scope>NUCLEOTIDE SEQUENCE [LARGE SCALE GENOMIC DNA]</scope>
    <source>
        <strain evidence="1 2">CHTI-55</strain>
    </source>
</reference>
<protein>
    <submittedName>
        <fullName evidence="1">Uncharacterized protein</fullName>
    </submittedName>
</protein>
<evidence type="ECO:0000313" key="1">
    <source>
        <dbReference type="EMBL" id="AKB15528.1"/>
    </source>
</evidence>
<sequence>MSEADTMEPLEGVQIKVLNNTGEDLVLQAQKIEKGMFKKGQRAPARIGSYEEKSFELVACEGSCEGGADIEGWVKYGLECAEGYCKIHFRYMGRTNQLGYSCECHVPDGKMLCEATKDEKTGRIVSWIIGPKA</sequence>
<accession>A0A0E3L0N2</accession>
<gene>
    <name evidence="1" type="ORF">MSTHC_1210</name>
</gene>
<evidence type="ECO:0000313" key="2">
    <source>
        <dbReference type="Proteomes" id="UP000056925"/>
    </source>
</evidence>
<dbReference type="HOGENOM" id="CLU_1901937_0_0_2"/>
<organism evidence="1 2">
    <name type="scientific">Methanosarcina thermophila CHTI-55</name>
    <dbReference type="NCBI Taxonomy" id="1434121"/>
    <lineage>
        <taxon>Archaea</taxon>
        <taxon>Methanobacteriati</taxon>
        <taxon>Methanobacteriota</taxon>
        <taxon>Stenosarchaea group</taxon>
        <taxon>Methanomicrobia</taxon>
        <taxon>Methanosarcinales</taxon>
        <taxon>Methanosarcinaceae</taxon>
        <taxon>Methanosarcina</taxon>
    </lineage>
</organism>
<name>A0A0E3L0N2_METTE</name>
<dbReference type="AlphaFoldDB" id="A0A0E3L0N2"/>
<dbReference type="RefSeq" id="WP_048167823.1">
    <property type="nucleotide sequence ID" value="NZ_CP009502.1"/>
</dbReference>